<feature type="compositionally biased region" description="Polar residues" evidence="1">
    <location>
        <begin position="52"/>
        <end position="64"/>
    </location>
</feature>
<dbReference type="AlphaFoldDB" id="A0AA88HMH9"/>
<protein>
    <submittedName>
        <fullName evidence="2">Uncharacterized protein</fullName>
    </submittedName>
</protein>
<feature type="region of interest" description="Disordered" evidence="1">
    <location>
        <begin position="1"/>
        <end position="148"/>
    </location>
</feature>
<organism evidence="2 3">
    <name type="scientific">Artemia franciscana</name>
    <name type="common">Brine shrimp</name>
    <name type="synonym">Artemia sanfranciscana</name>
    <dbReference type="NCBI Taxonomy" id="6661"/>
    <lineage>
        <taxon>Eukaryota</taxon>
        <taxon>Metazoa</taxon>
        <taxon>Ecdysozoa</taxon>
        <taxon>Arthropoda</taxon>
        <taxon>Crustacea</taxon>
        <taxon>Branchiopoda</taxon>
        <taxon>Anostraca</taxon>
        <taxon>Artemiidae</taxon>
        <taxon>Artemia</taxon>
    </lineage>
</organism>
<sequence>MQSAPRKVVVRRQAETATSQDAALKPETDKKPEGTEEVDERFRQSGFRRPIQSVTNLASSSVQQGGFGRPLGSGLGGTQSGFGQTGFGQTGFGRPGLGQTGLGQTGFGQTGFGQTGLGQTGLGQTGFGQTGFGQNSFGQTGFGQSGLGQSSIGRPVDFVLESPHNVPAIEYRKSTPGDAQVPSRHPDTVRTAPQKIIVRRQTQNVKPAAAPVDKKTIAQPVADVVPIDTKEVSKPIANVGAIDKQTVTKPVADVAKAGGAEELEERFLPVGLVEFNLALDKLGSVLVDLDQLKLVLDKLALGKRVSGKLALVKLVSGRPDSNKQVVSVNPH</sequence>
<keyword evidence="3" id="KW-1185">Reference proteome</keyword>
<feature type="compositionally biased region" description="Gly residues" evidence="1">
    <location>
        <begin position="65"/>
        <end position="131"/>
    </location>
</feature>
<evidence type="ECO:0000313" key="2">
    <source>
        <dbReference type="EMBL" id="KAK2709779.1"/>
    </source>
</evidence>
<evidence type="ECO:0000313" key="3">
    <source>
        <dbReference type="Proteomes" id="UP001187531"/>
    </source>
</evidence>
<evidence type="ECO:0000256" key="1">
    <source>
        <dbReference type="SAM" id="MobiDB-lite"/>
    </source>
</evidence>
<reference evidence="2" key="1">
    <citation type="submission" date="2023-07" db="EMBL/GenBank/DDBJ databases">
        <title>Chromosome-level genome assembly of Artemia franciscana.</title>
        <authorList>
            <person name="Jo E."/>
        </authorList>
    </citation>
    <scope>NUCLEOTIDE SEQUENCE</scope>
    <source>
        <tissue evidence="2">Whole body</tissue>
    </source>
</reference>
<feature type="compositionally biased region" description="Basic and acidic residues" evidence="1">
    <location>
        <begin position="24"/>
        <end position="34"/>
    </location>
</feature>
<accession>A0AA88HMH9</accession>
<proteinExistence type="predicted"/>
<dbReference type="Proteomes" id="UP001187531">
    <property type="component" value="Unassembled WGS sequence"/>
</dbReference>
<feature type="region of interest" description="Disordered" evidence="1">
    <location>
        <begin position="170"/>
        <end position="189"/>
    </location>
</feature>
<name>A0AA88HMH9_ARTSF</name>
<comment type="caution">
    <text evidence="2">The sequence shown here is derived from an EMBL/GenBank/DDBJ whole genome shotgun (WGS) entry which is preliminary data.</text>
</comment>
<dbReference type="EMBL" id="JAVRJZ010000017">
    <property type="protein sequence ID" value="KAK2709779.1"/>
    <property type="molecule type" value="Genomic_DNA"/>
</dbReference>
<gene>
    <name evidence="2" type="ORF">QYM36_013448</name>
</gene>